<keyword evidence="1" id="KW-1133">Transmembrane helix</keyword>
<feature type="transmembrane region" description="Helical" evidence="1">
    <location>
        <begin position="146"/>
        <end position="166"/>
    </location>
</feature>
<dbReference type="InterPro" id="IPR052710">
    <property type="entry name" value="CAAX_protease"/>
</dbReference>
<keyword evidence="1" id="KW-0472">Membrane</keyword>
<feature type="transmembrane region" description="Helical" evidence="1">
    <location>
        <begin position="235"/>
        <end position="257"/>
    </location>
</feature>
<dbReference type="GO" id="GO:0008237">
    <property type="term" value="F:metallopeptidase activity"/>
    <property type="evidence" value="ECO:0007669"/>
    <property type="project" value="UniProtKB-KW"/>
</dbReference>
<feature type="transmembrane region" description="Helical" evidence="1">
    <location>
        <begin position="187"/>
        <end position="204"/>
    </location>
</feature>
<dbReference type="Proteomes" id="UP000284451">
    <property type="component" value="Unassembled WGS sequence"/>
</dbReference>
<keyword evidence="3" id="KW-0378">Hydrolase</keyword>
<feature type="transmembrane region" description="Helical" evidence="1">
    <location>
        <begin position="277"/>
        <end position="299"/>
    </location>
</feature>
<evidence type="ECO:0000313" key="5">
    <source>
        <dbReference type="Proteomes" id="UP000284451"/>
    </source>
</evidence>
<dbReference type="AlphaFoldDB" id="A0A443IN56"/>
<dbReference type="PANTHER" id="PTHR36435">
    <property type="entry name" value="SLR1288 PROTEIN"/>
    <property type="match status" value="1"/>
</dbReference>
<dbReference type="GO" id="GO:0006508">
    <property type="term" value="P:proteolysis"/>
    <property type="evidence" value="ECO:0007669"/>
    <property type="project" value="UniProtKB-KW"/>
</dbReference>
<feature type="transmembrane region" description="Helical" evidence="1">
    <location>
        <begin position="32"/>
        <end position="53"/>
    </location>
</feature>
<proteinExistence type="predicted"/>
<dbReference type="Pfam" id="PF02517">
    <property type="entry name" value="Rce1-like"/>
    <property type="match status" value="1"/>
</dbReference>
<dbReference type="GO" id="GO:0080120">
    <property type="term" value="P:CAAX-box protein maturation"/>
    <property type="evidence" value="ECO:0007669"/>
    <property type="project" value="UniProtKB-ARBA"/>
</dbReference>
<evidence type="ECO:0000256" key="1">
    <source>
        <dbReference type="SAM" id="Phobius"/>
    </source>
</evidence>
<feature type="transmembrane region" description="Helical" evidence="1">
    <location>
        <begin position="73"/>
        <end position="95"/>
    </location>
</feature>
<dbReference type="InterPro" id="IPR003675">
    <property type="entry name" value="Rce1/LyrA-like_dom"/>
</dbReference>
<keyword evidence="1" id="KW-0812">Transmembrane</keyword>
<comment type="caution">
    <text evidence="3">The sequence shown here is derived from an EMBL/GenBank/DDBJ whole genome shotgun (WGS) entry which is preliminary data.</text>
</comment>
<feature type="domain" description="CAAX prenyl protease 2/Lysostaphin resistance protein A-like" evidence="2">
    <location>
        <begin position="153"/>
        <end position="247"/>
    </location>
</feature>
<dbReference type="EMBL" id="SAUY01000004">
    <property type="protein sequence ID" value="RWR33878.1"/>
    <property type="molecule type" value="Genomic_DNA"/>
</dbReference>
<dbReference type="RefSeq" id="WP_128231771.1">
    <property type="nucleotide sequence ID" value="NZ_SAUW01000025.1"/>
</dbReference>
<evidence type="ECO:0000313" key="3">
    <source>
        <dbReference type="EMBL" id="RWR06821.1"/>
    </source>
</evidence>
<feature type="transmembrane region" description="Helical" evidence="1">
    <location>
        <begin position="210"/>
        <end position="228"/>
    </location>
</feature>
<accession>A0A443IN56</accession>
<dbReference type="PANTHER" id="PTHR36435:SF1">
    <property type="entry name" value="CAAX AMINO TERMINAL PROTEASE FAMILY PROTEIN"/>
    <property type="match status" value="1"/>
</dbReference>
<evidence type="ECO:0000313" key="4">
    <source>
        <dbReference type="EMBL" id="RWR33878.1"/>
    </source>
</evidence>
<name>A0A443IN56_9RHOB</name>
<keyword evidence="3" id="KW-0482">Metalloprotease</keyword>
<reference evidence="5 6" key="1">
    <citation type="submission" date="2019-01" db="EMBL/GenBank/DDBJ databases">
        <title>Sinorhodobacter populi sp. nov. isolated from the symptomatic bark tissue of Populus euramericana canker.</title>
        <authorList>
            <person name="Xu G."/>
        </authorList>
    </citation>
    <scope>NUCLEOTIDE SEQUENCE [LARGE SCALE GENOMIC DNA]</scope>
    <source>
        <strain evidence="4 5">07D10-4-3</strain>
        <strain evidence="3 6">2D-5</strain>
    </source>
</reference>
<sequence>MLHHPPEDPPAYRPLQGFCAPATARAEIWRTVVGLGLIVVLYWSALVGALHLFRRIEGDTAYLRLLLSLAQATTPQGLVLMLATFVPLALSVALVTRTLNDRPVATLFGPGAWGTMLRTGPALIALSVLLLPLSMLDPHVGKSTPLGTLIAWAPLALPLLAVQITAEELVFRGYFLQQMAARWRSRWLWMVLPSAAFGLLHFSPGTYGPMAFWPVLWAMAFGCLASDLTARTGNLGAAIGFHFANNLSALFLLGLAGELDGLSLFTVAIDPSNPAMLAPYMATDALSMLVSWLLVRLLLRV</sequence>
<gene>
    <name evidence="4" type="ORF">D2T29_06360</name>
    <name evidence="3" type="ORF">D2T33_18160</name>
</gene>
<dbReference type="GO" id="GO:0004175">
    <property type="term" value="F:endopeptidase activity"/>
    <property type="evidence" value="ECO:0007669"/>
    <property type="project" value="UniProtKB-ARBA"/>
</dbReference>
<accession>A0A443KM17</accession>
<keyword evidence="6" id="KW-1185">Reference proteome</keyword>
<keyword evidence="3" id="KW-0645">Protease</keyword>
<evidence type="ECO:0000259" key="2">
    <source>
        <dbReference type="Pfam" id="PF02517"/>
    </source>
</evidence>
<organism evidence="3 6">
    <name type="scientific">Paenirhodobacter populi</name>
    <dbReference type="NCBI Taxonomy" id="2306993"/>
    <lineage>
        <taxon>Bacteria</taxon>
        <taxon>Pseudomonadati</taxon>
        <taxon>Pseudomonadota</taxon>
        <taxon>Alphaproteobacteria</taxon>
        <taxon>Rhodobacterales</taxon>
        <taxon>Rhodobacter group</taxon>
        <taxon>Paenirhodobacter</taxon>
    </lineage>
</organism>
<evidence type="ECO:0000313" key="6">
    <source>
        <dbReference type="Proteomes" id="UP000285710"/>
    </source>
</evidence>
<dbReference type="Proteomes" id="UP000285710">
    <property type="component" value="Unassembled WGS sequence"/>
</dbReference>
<feature type="transmembrane region" description="Helical" evidence="1">
    <location>
        <begin position="116"/>
        <end position="134"/>
    </location>
</feature>
<reference evidence="5 6" key="2">
    <citation type="submission" date="2019-01" db="EMBL/GenBank/DDBJ databases">
        <authorList>
            <person name="Li Y."/>
        </authorList>
    </citation>
    <scope>NUCLEOTIDE SEQUENCE [LARGE SCALE GENOMIC DNA]</scope>
    <source>
        <strain evidence="4 5">07D10-4-3</strain>
        <strain evidence="3 6">2D-5</strain>
    </source>
</reference>
<protein>
    <submittedName>
        <fullName evidence="3">CPBP family intramembrane metalloprotease</fullName>
    </submittedName>
</protein>
<dbReference type="EMBL" id="SAUW01000025">
    <property type="protein sequence ID" value="RWR06821.1"/>
    <property type="molecule type" value="Genomic_DNA"/>
</dbReference>